<dbReference type="EMBL" id="JAJSOF020000017">
    <property type="protein sequence ID" value="KAJ4439914.1"/>
    <property type="molecule type" value="Genomic_DNA"/>
</dbReference>
<accession>A0ABQ8T0A4</accession>
<keyword evidence="2" id="KW-1185">Reference proteome</keyword>
<evidence type="ECO:0000313" key="2">
    <source>
        <dbReference type="Proteomes" id="UP001148838"/>
    </source>
</evidence>
<organism evidence="1 2">
    <name type="scientific">Periplaneta americana</name>
    <name type="common">American cockroach</name>
    <name type="synonym">Blatta americana</name>
    <dbReference type="NCBI Taxonomy" id="6978"/>
    <lineage>
        <taxon>Eukaryota</taxon>
        <taxon>Metazoa</taxon>
        <taxon>Ecdysozoa</taxon>
        <taxon>Arthropoda</taxon>
        <taxon>Hexapoda</taxon>
        <taxon>Insecta</taxon>
        <taxon>Pterygota</taxon>
        <taxon>Neoptera</taxon>
        <taxon>Polyneoptera</taxon>
        <taxon>Dictyoptera</taxon>
        <taxon>Blattodea</taxon>
        <taxon>Blattoidea</taxon>
        <taxon>Blattidae</taxon>
        <taxon>Blattinae</taxon>
        <taxon>Periplaneta</taxon>
    </lineage>
</organism>
<dbReference type="Proteomes" id="UP001148838">
    <property type="component" value="Unassembled WGS sequence"/>
</dbReference>
<name>A0ABQ8T0A4_PERAM</name>
<reference evidence="1 2" key="1">
    <citation type="journal article" date="2022" name="Allergy">
        <title>Genome assembly and annotation of Periplaneta americana reveal a comprehensive cockroach allergen profile.</title>
        <authorList>
            <person name="Wang L."/>
            <person name="Xiong Q."/>
            <person name="Saelim N."/>
            <person name="Wang L."/>
            <person name="Nong W."/>
            <person name="Wan A.T."/>
            <person name="Shi M."/>
            <person name="Liu X."/>
            <person name="Cao Q."/>
            <person name="Hui J.H.L."/>
            <person name="Sookrung N."/>
            <person name="Leung T.F."/>
            <person name="Tungtrongchitr A."/>
            <person name="Tsui S.K.W."/>
        </authorList>
    </citation>
    <scope>NUCLEOTIDE SEQUENCE [LARGE SCALE GENOMIC DNA]</scope>
    <source>
        <strain evidence="1">PWHHKU_190912</strain>
    </source>
</reference>
<evidence type="ECO:0000313" key="1">
    <source>
        <dbReference type="EMBL" id="KAJ4439914.1"/>
    </source>
</evidence>
<comment type="caution">
    <text evidence="1">The sequence shown here is derived from an EMBL/GenBank/DDBJ whole genome shotgun (WGS) entry which is preliminary data.</text>
</comment>
<proteinExistence type="predicted"/>
<gene>
    <name evidence="1" type="ORF">ANN_08044</name>
</gene>
<sequence length="160" mass="18424">MVSSKCWHDFPWADSFKRFLEVPPACPEDQQLLISILQFLRLYFNACSDSEQDTAKQICWITTILKDATQPLPSLLLKLADMPGGSENAGGMSKEMCRELLKLVQECAAREKKTWHVNKNSENKSESWIHIIRAITENLTFSDTQHFYNLGKYSEDCFQN</sequence>
<protein>
    <submittedName>
        <fullName evidence="1">Uncharacterized protein</fullName>
    </submittedName>
</protein>